<feature type="transmembrane region" description="Helical" evidence="11">
    <location>
        <begin position="197"/>
        <end position="216"/>
    </location>
</feature>
<keyword evidence="5 11" id="KW-0812">Transmembrane</keyword>
<dbReference type="PANTHER" id="PTHR42823:SF3">
    <property type="entry name" value="ATP SYNTHASE SUBUNIT A, CHLOROPLASTIC"/>
    <property type="match status" value="1"/>
</dbReference>
<proteinExistence type="inferred from homology"/>
<dbReference type="PROSITE" id="PS00449">
    <property type="entry name" value="ATPASE_A"/>
    <property type="match status" value="1"/>
</dbReference>
<dbReference type="SUPFAM" id="SSF81336">
    <property type="entry name" value="F1F0 ATP synthase subunit A"/>
    <property type="match status" value="1"/>
</dbReference>
<gene>
    <name evidence="11" type="primary">atpB</name>
    <name evidence="12" type="ORF">B6S09_15185</name>
    <name evidence="13" type="ORF">LY04_02740</name>
</gene>
<evidence type="ECO:0000256" key="3">
    <source>
        <dbReference type="ARBA" id="ARBA00022448"/>
    </source>
</evidence>
<dbReference type="HAMAP" id="MF_01393">
    <property type="entry name" value="ATP_synth_a_bact"/>
    <property type="match status" value="1"/>
</dbReference>
<dbReference type="Pfam" id="PF00119">
    <property type="entry name" value="ATP-synt_A"/>
    <property type="match status" value="1"/>
</dbReference>
<organism evidence="12 14">
    <name type="scientific">Oceanimonas baumannii</name>
    <dbReference type="NCBI Taxonomy" id="129578"/>
    <lineage>
        <taxon>Bacteria</taxon>
        <taxon>Pseudomonadati</taxon>
        <taxon>Pseudomonadota</taxon>
        <taxon>Gammaproteobacteria</taxon>
        <taxon>Aeromonadales</taxon>
        <taxon>Aeromonadaceae</taxon>
        <taxon>Oceanimonas</taxon>
    </lineage>
</organism>
<accession>A0A235CDQ8</accession>
<keyword evidence="4 11" id="KW-0138">CF(0)</keyword>
<evidence type="ECO:0000313" key="12">
    <source>
        <dbReference type="EMBL" id="OYD22586.1"/>
    </source>
</evidence>
<dbReference type="EMBL" id="NQJF01000014">
    <property type="protein sequence ID" value="OYD22586.1"/>
    <property type="molecule type" value="Genomic_DNA"/>
</dbReference>
<dbReference type="Gene3D" id="1.20.120.220">
    <property type="entry name" value="ATP synthase, F0 complex, subunit A"/>
    <property type="match status" value="1"/>
</dbReference>
<comment type="subcellular location">
    <subcellularLocation>
        <location evidence="11">Cell membrane</location>
        <topology evidence="11">Multi-pass membrane protein</topology>
    </subcellularLocation>
    <subcellularLocation>
        <location evidence="1">Membrane</location>
        <topology evidence="1">Multi-pass membrane protein</topology>
    </subcellularLocation>
</comment>
<dbReference type="GO" id="GO:0045259">
    <property type="term" value="C:proton-transporting ATP synthase complex"/>
    <property type="evidence" value="ECO:0007669"/>
    <property type="project" value="UniProtKB-KW"/>
</dbReference>
<dbReference type="InterPro" id="IPR045082">
    <property type="entry name" value="ATP_syn_F0_a_bact/chloroplast"/>
</dbReference>
<comment type="caution">
    <text evidence="12">The sequence shown here is derived from an EMBL/GenBank/DDBJ whole genome shotgun (WGS) entry which is preliminary data.</text>
</comment>
<feature type="transmembrane region" description="Helical" evidence="11">
    <location>
        <begin position="172"/>
        <end position="191"/>
    </location>
</feature>
<evidence type="ECO:0000256" key="11">
    <source>
        <dbReference type="HAMAP-Rule" id="MF_01393"/>
    </source>
</evidence>
<comment type="function">
    <text evidence="11">Key component of the proton channel; it plays a direct role in the translocation of protons across the membrane.</text>
</comment>
<keyword evidence="3 11" id="KW-0813">Transport</keyword>
<keyword evidence="9 11" id="KW-0472">Membrane</keyword>
<evidence type="ECO:0000256" key="5">
    <source>
        <dbReference type="ARBA" id="ARBA00022692"/>
    </source>
</evidence>
<comment type="similarity">
    <text evidence="2 11">Belongs to the ATPase A chain family.</text>
</comment>
<feature type="transmembrane region" description="Helical" evidence="11">
    <location>
        <begin position="107"/>
        <end position="126"/>
    </location>
</feature>
<evidence type="ECO:0000256" key="6">
    <source>
        <dbReference type="ARBA" id="ARBA00022781"/>
    </source>
</evidence>
<dbReference type="GO" id="GO:0046933">
    <property type="term" value="F:proton-transporting ATP synthase activity, rotational mechanism"/>
    <property type="evidence" value="ECO:0007669"/>
    <property type="project" value="UniProtKB-UniRule"/>
</dbReference>
<evidence type="ECO:0000313" key="14">
    <source>
        <dbReference type="Proteomes" id="UP000243640"/>
    </source>
</evidence>
<evidence type="ECO:0000256" key="2">
    <source>
        <dbReference type="ARBA" id="ARBA00006810"/>
    </source>
</evidence>
<dbReference type="OrthoDB" id="9789241at2"/>
<dbReference type="Proteomes" id="UP000295058">
    <property type="component" value="Unassembled WGS sequence"/>
</dbReference>
<keyword evidence="15" id="KW-1185">Reference proteome</keyword>
<evidence type="ECO:0000256" key="1">
    <source>
        <dbReference type="ARBA" id="ARBA00004141"/>
    </source>
</evidence>
<evidence type="ECO:0000256" key="8">
    <source>
        <dbReference type="ARBA" id="ARBA00023065"/>
    </source>
</evidence>
<name>A0A235CDQ8_9GAMM</name>
<keyword evidence="11" id="KW-1003">Cell membrane</keyword>
<dbReference type="EMBL" id="SODO01000011">
    <property type="protein sequence ID" value="TDW57659.1"/>
    <property type="molecule type" value="Genomic_DNA"/>
</dbReference>
<sequence>MAANELAIEPVLTLGPLAITGTVITTWVIMAVLALAAWLMSRRLRLEPGPLQTALEGVVSVMEAAIAEVEPKHYRVLLPFVGTLWIFLVVANLCSLIPGVHSPTRDLSATAALALLVFVFTHWVAIRISGLGYLRHYLAPSPILLPFHIISELTRTVALAVRLFGNMMSLEMAALLILMVAGFLAPVPILMLHVIEALVQAYIFGMLALIYVAGSIQSRPSLQAEE</sequence>
<dbReference type="AlphaFoldDB" id="A0A235CDQ8"/>
<dbReference type="GO" id="GO:0042777">
    <property type="term" value="P:proton motive force-driven plasma membrane ATP synthesis"/>
    <property type="evidence" value="ECO:0007669"/>
    <property type="project" value="TreeGrafter"/>
</dbReference>
<evidence type="ECO:0000313" key="13">
    <source>
        <dbReference type="EMBL" id="TDW57659.1"/>
    </source>
</evidence>
<keyword evidence="8 11" id="KW-0406">Ion transport</keyword>
<dbReference type="NCBIfam" id="NF009954">
    <property type="entry name" value="PRK13420.1"/>
    <property type="match status" value="1"/>
</dbReference>
<feature type="transmembrane region" description="Helical" evidence="11">
    <location>
        <begin position="76"/>
        <end position="101"/>
    </location>
</feature>
<dbReference type="InterPro" id="IPR023011">
    <property type="entry name" value="ATP_synth_F0_asu_AS"/>
</dbReference>
<dbReference type="Proteomes" id="UP000243640">
    <property type="component" value="Unassembled WGS sequence"/>
</dbReference>
<feature type="transmembrane region" description="Helical" evidence="11">
    <location>
        <begin position="17"/>
        <end position="39"/>
    </location>
</feature>
<keyword evidence="6 11" id="KW-0375">Hydrogen ion transport</keyword>
<evidence type="ECO:0000256" key="9">
    <source>
        <dbReference type="ARBA" id="ARBA00023136"/>
    </source>
</evidence>
<dbReference type="InterPro" id="IPR000568">
    <property type="entry name" value="ATP_synth_F0_asu"/>
</dbReference>
<dbReference type="PRINTS" id="PR00123">
    <property type="entry name" value="ATPASEA"/>
</dbReference>
<dbReference type="GO" id="GO:0005886">
    <property type="term" value="C:plasma membrane"/>
    <property type="evidence" value="ECO:0007669"/>
    <property type="project" value="UniProtKB-SubCell"/>
</dbReference>
<keyword evidence="7 11" id="KW-1133">Transmembrane helix</keyword>
<reference evidence="13 15" key="2">
    <citation type="submission" date="2019-03" db="EMBL/GenBank/DDBJ databases">
        <title>Genomic Encyclopedia of Archaeal and Bacterial Type Strains, Phase II (KMG-II): from individual species to whole genera.</title>
        <authorList>
            <person name="Goeker M."/>
        </authorList>
    </citation>
    <scope>NUCLEOTIDE SEQUENCE [LARGE SCALE GENOMIC DNA]</scope>
    <source>
        <strain evidence="13 15">DSM 15594</strain>
    </source>
</reference>
<evidence type="ECO:0000256" key="4">
    <source>
        <dbReference type="ARBA" id="ARBA00022547"/>
    </source>
</evidence>
<keyword evidence="10 11" id="KW-0066">ATP synthesis</keyword>
<dbReference type="RefSeq" id="WP_094279347.1">
    <property type="nucleotide sequence ID" value="NZ_NQJF01000014.1"/>
</dbReference>
<evidence type="ECO:0000256" key="7">
    <source>
        <dbReference type="ARBA" id="ARBA00022989"/>
    </source>
</evidence>
<dbReference type="InterPro" id="IPR035908">
    <property type="entry name" value="F0_ATP_A_sf"/>
</dbReference>
<protein>
    <recommendedName>
        <fullName evidence="11">ATP synthase subunit a</fullName>
    </recommendedName>
    <alternativeName>
        <fullName evidence="11">ATP synthase F0 sector subunit a</fullName>
    </alternativeName>
    <alternativeName>
        <fullName evidence="11">F-ATPase subunit 6</fullName>
    </alternativeName>
</protein>
<evidence type="ECO:0000256" key="10">
    <source>
        <dbReference type="ARBA" id="ARBA00023310"/>
    </source>
</evidence>
<reference evidence="12 14" key="1">
    <citation type="submission" date="2017-08" db="EMBL/GenBank/DDBJ databases">
        <title>Draft Genome Sequence of the Marine Bacterium Oceanimonas baumannii ATCC 700832.</title>
        <authorList>
            <person name="Mcclelland W.D."/>
            <person name="Brennan M.A."/>
            <person name="Trachtenberg A.M."/>
            <person name="Maclea K.S."/>
        </authorList>
    </citation>
    <scope>NUCLEOTIDE SEQUENCE [LARGE SCALE GENOMIC DNA]</scope>
    <source>
        <strain evidence="12 14">ATCC 700832</strain>
    </source>
</reference>
<dbReference type="PANTHER" id="PTHR42823">
    <property type="entry name" value="ATP SYNTHASE SUBUNIT A, CHLOROPLASTIC"/>
    <property type="match status" value="1"/>
</dbReference>
<dbReference type="CDD" id="cd00310">
    <property type="entry name" value="ATP-synt_Fo_a_6"/>
    <property type="match status" value="1"/>
</dbReference>
<evidence type="ECO:0000313" key="15">
    <source>
        <dbReference type="Proteomes" id="UP000295058"/>
    </source>
</evidence>